<evidence type="ECO:0000313" key="1">
    <source>
        <dbReference type="EMBL" id="RIH89310.1"/>
    </source>
</evidence>
<dbReference type="InterPro" id="IPR036388">
    <property type="entry name" value="WH-like_DNA-bd_sf"/>
</dbReference>
<dbReference type="Proteomes" id="UP000265341">
    <property type="component" value="Unassembled WGS sequence"/>
</dbReference>
<dbReference type="SUPFAM" id="SSF46689">
    <property type="entry name" value="Homeodomain-like"/>
    <property type="match status" value="1"/>
</dbReference>
<evidence type="ECO:0000313" key="2">
    <source>
        <dbReference type="Proteomes" id="UP000265341"/>
    </source>
</evidence>
<dbReference type="PANTHER" id="PTHR34849:SF3">
    <property type="entry name" value="SSR2962 PROTEIN"/>
    <property type="match status" value="1"/>
</dbReference>
<gene>
    <name evidence="1" type="ORF">Mrose_00450</name>
</gene>
<reference evidence="1 2" key="1">
    <citation type="submission" date="2018-08" db="EMBL/GenBank/DDBJ databases">
        <title>Meiothermus roseus NBRC 110900 genome sequencing project.</title>
        <authorList>
            <person name="Da Costa M.S."/>
            <person name="Albuquerque L."/>
            <person name="Raposo P."/>
            <person name="Froufe H.J.C."/>
            <person name="Barroso C.S."/>
            <person name="Egas C."/>
        </authorList>
    </citation>
    <scope>NUCLEOTIDE SEQUENCE [LARGE SCALE GENOMIC DNA]</scope>
    <source>
        <strain evidence="1 2">NBRC 110900</strain>
    </source>
</reference>
<protein>
    <recommendedName>
        <fullName evidence="3">DUF433 domain-containing protein</fullName>
    </recommendedName>
</protein>
<accession>A0A399F021</accession>
<dbReference type="Pfam" id="PF04255">
    <property type="entry name" value="DUF433"/>
    <property type="match status" value="1"/>
</dbReference>
<dbReference type="RefSeq" id="WP_119275823.1">
    <property type="nucleotide sequence ID" value="NZ_QWLA01000004.1"/>
</dbReference>
<sequence>MNLLERITINPEQCGGRPCIRVTDILDLYAAGLSPEQILEELPDLEPDDLKAALQYASMRLNHPTIAA</sequence>
<dbReference type="Gene3D" id="1.10.10.10">
    <property type="entry name" value="Winged helix-like DNA-binding domain superfamily/Winged helix DNA-binding domain"/>
    <property type="match status" value="1"/>
</dbReference>
<proteinExistence type="predicted"/>
<organism evidence="1 2">
    <name type="scientific">Calidithermus roseus</name>
    <dbReference type="NCBI Taxonomy" id="1644118"/>
    <lineage>
        <taxon>Bacteria</taxon>
        <taxon>Thermotogati</taxon>
        <taxon>Deinococcota</taxon>
        <taxon>Deinococci</taxon>
        <taxon>Thermales</taxon>
        <taxon>Thermaceae</taxon>
        <taxon>Calidithermus</taxon>
    </lineage>
</organism>
<dbReference type="PANTHER" id="PTHR34849">
    <property type="entry name" value="SSL5025 PROTEIN"/>
    <property type="match status" value="1"/>
</dbReference>
<dbReference type="EMBL" id="QWLA01000004">
    <property type="protein sequence ID" value="RIH89310.1"/>
    <property type="molecule type" value="Genomic_DNA"/>
</dbReference>
<dbReference type="OrthoDB" id="9808242at2"/>
<keyword evidence="2" id="KW-1185">Reference proteome</keyword>
<comment type="caution">
    <text evidence="1">The sequence shown here is derived from an EMBL/GenBank/DDBJ whole genome shotgun (WGS) entry which is preliminary data.</text>
</comment>
<evidence type="ECO:0008006" key="3">
    <source>
        <dbReference type="Google" id="ProtNLM"/>
    </source>
</evidence>
<dbReference type="InterPro" id="IPR009057">
    <property type="entry name" value="Homeodomain-like_sf"/>
</dbReference>
<name>A0A399F021_9DEIN</name>
<dbReference type="AlphaFoldDB" id="A0A399F021"/>
<dbReference type="InterPro" id="IPR007367">
    <property type="entry name" value="DUF433"/>
</dbReference>